<sequence>MVSIAIWYSSTGDIIVLVESFQWWHLLHLWHSSTGCCLLPRLRQKQTNEATAHFAGISGGAGFELLQKRFLLLLGVKTMG</sequence>
<accession>A0AAV4SU19</accession>
<protein>
    <submittedName>
        <fullName evidence="1">Uncharacterized protein</fullName>
    </submittedName>
</protein>
<name>A0AAV4SU19_CAEEX</name>
<evidence type="ECO:0000313" key="1">
    <source>
        <dbReference type="EMBL" id="GIY36811.1"/>
    </source>
</evidence>
<reference evidence="1 2" key="1">
    <citation type="submission" date="2021-06" db="EMBL/GenBank/DDBJ databases">
        <title>Caerostris extrusa draft genome.</title>
        <authorList>
            <person name="Kono N."/>
            <person name="Arakawa K."/>
        </authorList>
    </citation>
    <scope>NUCLEOTIDE SEQUENCE [LARGE SCALE GENOMIC DNA]</scope>
</reference>
<keyword evidence="2" id="KW-1185">Reference proteome</keyword>
<organism evidence="1 2">
    <name type="scientific">Caerostris extrusa</name>
    <name type="common">Bark spider</name>
    <name type="synonym">Caerostris bankana</name>
    <dbReference type="NCBI Taxonomy" id="172846"/>
    <lineage>
        <taxon>Eukaryota</taxon>
        <taxon>Metazoa</taxon>
        <taxon>Ecdysozoa</taxon>
        <taxon>Arthropoda</taxon>
        <taxon>Chelicerata</taxon>
        <taxon>Arachnida</taxon>
        <taxon>Araneae</taxon>
        <taxon>Araneomorphae</taxon>
        <taxon>Entelegynae</taxon>
        <taxon>Araneoidea</taxon>
        <taxon>Araneidae</taxon>
        <taxon>Caerostris</taxon>
    </lineage>
</organism>
<dbReference type="Proteomes" id="UP001054945">
    <property type="component" value="Unassembled WGS sequence"/>
</dbReference>
<comment type="caution">
    <text evidence="1">The sequence shown here is derived from an EMBL/GenBank/DDBJ whole genome shotgun (WGS) entry which is preliminary data.</text>
</comment>
<evidence type="ECO:0000313" key="2">
    <source>
        <dbReference type="Proteomes" id="UP001054945"/>
    </source>
</evidence>
<dbReference type="AlphaFoldDB" id="A0AAV4SU19"/>
<gene>
    <name evidence="1" type="ORF">CEXT_475241</name>
</gene>
<dbReference type="EMBL" id="BPLR01010093">
    <property type="protein sequence ID" value="GIY36811.1"/>
    <property type="molecule type" value="Genomic_DNA"/>
</dbReference>
<proteinExistence type="predicted"/>